<proteinExistence type="predicted"/>
<accession>A0A1T4KDW3</accession>
<organism evidence="1 2">
    <name type="scientific">Trichlorobacter thiogenes</name>
    <dbReference type="NCBI Taxonomy" id="115783"/>
    <lineage>
        <taxon>Bacteria</taxon>
        <taxon>Pseudomonadati</taxon>
        <taxon>Thermodesulfobacteriota</taxon>
        <taxon>Desulfuromonadia</taxon>
        <taxon>Geobacterales</taxon>
        <taxon>Geobacteraceae</taxon>
        <taxon>Trichlorobacter</taxon>
    </lineage>
</organism>
<sequence length="169" mass="18604">MKKDFVRFIALPACVCLGSPVDSSLPAAYTAVVHAVHEIVVAGCENESIAISKMKEKRKQLGKKTVFSEISIEPKTAGIVKYHPTPFVAGHNIMTTPDADGAYPAKVLLKAQQFPDGQGLWIQYSIKDVVSGDKQQRHMYCEKYKSMLYCGSLPASYDLRSHMNAILTP</sequence>
<dbReference type="EMBL" id="FUWR01000001">
    <property type="protein sequence ID" value="SJZ40576.1"/>
    <property type="molecule type" value="Genomic_DNA"/>
</dbReference>
<protein>
    <submittedName>
        <fullName evidence="1">Uncharacterized protein</fullName>
    </submittedName>
</protein>
<dbReference type="RefSeq" id="WP_078788783.1">
    <property type="nucleotide sequence ID" value="NZ_FUWR01000001.1"/>
</dbReference>
<reference evidence="2" key="1">
    <citation type="submission" date="2017-02" db="EMBL/GenBank/DDBJ databases">
        <authorList>
            <person name="Varghese N."/>
            <person name="Submissions S."/>
        </authorList>
    </citation>
    <scope>NUCLEOTIDE SEQUENCE [LARGE SCALE GENOMIC DNA]</scope>
    <source>
        <strain evidence="2">ATCC BAA-34</strain>
    </source>
</reference>
<gene>
    <name evidence="1" type="ORF">SAMN02745119_00500</name>
</gene>
<dbReference type="OrthoDB" id="9825424at2"/>
<dbReference type="STRING" id="115783.SAMN02745119_00500"/>
<keyword evidence="2" id="KW-1185">Reference proteome</keyword>
<evidence type="ECO:0000313" key="2">
    <source>
        <dbReference type="Proteomes" id="UP000190102"/>
    </source>
</evidence>
<dbReference type="Proteomes" id="UP000190102">
    <property type="component" value="Unassembled WGS sequence"/>
</dbReference>
<name>A0A1T4KDW3_9BACT</name>
<dbReference type="AlphaFoldDB" id="A0A1T4KDW3"/>
<evidence type="ECO:0000313" key="1">
    <source>
        <dbReference type="EMBL" id="SJZ40576.1"/>
    </source>
</evidence>